<dbReference type="EMBL" id="JACEIK010001484">
    <property type="protein sequence ID" value="MCD7469780.1"/>
    <property type="molecule type" value="Genomic_DNA"/>
</dbReference>
<keyword evidence="2" id="KW-1185">Reference proteome</keyword>
<evidence type="ECO:0000313" key="2">
    <source>
        <dbReference type="Proteomes" id="UP000823775"/>
    </source>
</evidence>
<protein>
    <submittedName>
        <fullName evidence="1">Uncharacterized protein</fullName>
    </submittedName>
</protein>
<proteinExistence type="predicted"/>
<organism evidence="1 2">
    <name type="scientific">Datura stramonium</name>
    <name type="common">Jimsonweed</name>
    <name type="synonym">Common thornapple</name>
    <dbReference type="NCBI Taxonomy" id="4076"/>
    <lineage>
        <taxon>Eukaryota</taxon>
        <taxon>Viridiplantae</taxon>
        <taxon>Streptophyta</taxon>
        <taxon>Embryophyta</taxon>
        <taxon>Tracheophyta</taxon>
        <taxon>Spermatophyta</taxon>
        <taxon>Magnoliopsida</taxon>
        <taxon>eudicotyledons</taxon>
        <taxon>Gunneridae</taxon>
        <taxon>Pentapetalae</taxon>
        <taxon>asterids</taxon>
        <taxon>lamiids</taxon>
        <taxon>Solanales</taxon>
        <taxon>Solanaceae</taxon>
        <taxon>Solanoideae</taxon>
        <taxon>Datureae</taxon>
        <taxon>Datura</taxon>
    </lineage>
</organism>
<comment type="caution">
    <text evidence="1">The sequence shown here is derived from an EMBL/GenBank/DDBJ whole genome shotgun (WGS) entry which is preliminary data.</text>
</comment>
<reference evidence="1 2" key="1">
    <citation type="journal article" date="2021" name="BMC Genomics">
        <title>Datura genome reveals duplications of psychoactive alkaloid biosynthetic genes and high mutation rate following tissue culture.</title>
        <authorList>
            <person name="Rajewski A."/>
            <person name="Carter-House D."/>
            <person name="Stajich J."/>
            <person name="Litt A."/>
        </authorList>
    </citation>
    <scope>NUCLEOTIDE SEQUENCE [LARGE SCALE GENOMIC DNA]</scope>
    <source>
        <strain evidence="1">AR-01</strain>
    </source>
</reference>
<sequence length="114" mass="13197">MPHHHDAKPLSLSSHKFPLSSKDDHLRSTWVICWRVVACLRLLPSNIGQPFSLNNLMPQYPSLPQGFHRGIVTLVGRRENSLITHPNDDYDRRWIDRFVVVSIEDLIDHLLPKS</sequence>
<name>A0ABS8TFY4_DATST</name>
<gene>
    <name evidence="1" type="ORF">HAX54_009025</name>
</gene>
<dbReference type="Proteomes" id="UP000823775">
    <property type="component" value="Unassembled WGS sequence"/>
</dbReference>
<accession>A0ABS8TFY4</accession>
<evidence type="ECO:0000313" key="1">
    <source>
        <dbReference type="EMBL" id="MCD7469780.1"/>
    </source>
</evidence>